<dbReference type="GO" id="GO:0016491">
    <property type="term" value="F:oxidoreductase activity"/>
    <property type="evidence" value="ECO:0007669"/>
    <property type="project" value="UniProtKB-KW"/>
</dbReference>
<gene>
    <name evidence="7" type="primary">ABSGL_01740.1 scaffold 2091</name>
</gene>
<evidence type="ECO:0000313" key="8">
    <source>
        <dbReference type="Proteomes" id="UP000078561"/>
    </source>
</evidence>
<dbReference type="STRING" id="4829.A0A163J001"/>
<keyword evidence="5" id="KW-0560">Oxidoreductase</keyword>
<accession>A0A163J001</accession>
<comment type="cofactor">
    <cofactor evidence="1">
        <name>FAD</name>
        <dbReference type="ChEBI" id="CHEBI:57692"/>
    </cofactor>
</comment>
<reference evidence="7" key="1">
    <citation type="submission" date="2016-04" db="EMBL/GenBank/DDBJ databases">
        <authorList>
            <person name="Evans L.H."/>
            <person name="Alamgir A."/>
            <person name="Owens N."/>
            <person name="Weber N.D."/>
            <person name="Virtaneva K."/>
            <person name="Barbian K."/>
            <person name="Babar A."/>
            <person name="Rosenke K."/>
        </authorList>
    </citation>
    <scope>NUCLEOTIDE SEQUENCE [LARGE SCALE GENOMIC DNA]</scope>
    <source>
        <strain evidence="7">CBS 101.48</strain>
    </source>
</reference>
<dbReference type="AlphaFoldDB" id="A0A163J001"/>
<organism evidence="7">
    <name type="scientific">Absidia glauca</name>
    <name type="common">Pin mould</name>
    <dbReference type="NCBI Taxonomy" id="4829"/>
    <lineage>
        <taxon>Eukaryota</taxon>
        <taxon>Fungi</taxon>
        <taxon>Fungi incertae sedis</taxon>
        <taxon>Mucoromycota</taxon>
        <taxon>Mucoromycotina</taxon>
        <taxon>Mucoromycetes</taxon>
        <taxon>Mucorales</taxon>
        <taxon>Cunninghamellaceae</taxon>
        <taxon>Absidia</taxon>
    </lineage>
</organism>
<dbReference type="InterPro" id="IPR016167">
    <property type="entry name" value="FAD-bd_PCMH_sub1"/>
</dbReference>
<dbReference type="InParanoid" id="A0A163J001"/>
<dbReference type="OrthoDB" id="415825at2759"/>
<evidence type="ECO:0000256" key="3">
    <source>
        <dbReference type="ARBA" id="ARBA00022630"/>
    </source>
</evidence>
<protein>
    <recommendedName>
        <fullName evidence="6">FAD-binding PCMH-type domain-containing protein</fullName>
    </recommendedName>
</protein>
<keyword evidence="4" id="KW-0274">FAD</keyword>
<dbReference type="InterPro" id="IPR016169">
    <property type="entry name" value="FAD-bd_PCMH_sub2"/>
</dbReference>
<evidence type="ECO:0000256" key="2">
    <source>
        <dbReference type="ARBA" id="ARBA00005466"/>
    </source>
</evidence>
<dbReference type="SUPFAM" id="SSF56176">
    <property type="entry name" value="FAD-binding/transporter-associated domain-like"/>
    <property type="match status" value="1"/>
</dbReference>
<dbReference type="InterPro" id="IPR036318">
    <property type="entry name" value="FAD-bd_PCMH-like_sf"/>
</dbReference>
<name>A0A163J001_ABSGL</name>
<feature type="domain" description="FAD-binding PCMH-type" evidence="6">
    <location>
        <begin position="90"/>
        <end position="260"/>
    </location>
</feature>
<sequence length="499" mass="53518">MCQFCGVDPEFASFFDKQSNTTTTTTTTTTSPSSGPNYFRMKPDHPRYTKLTTPQLTTFASKLSPSAKVLLASHQGDAFEKASQRWSNQAVKTALAIVQVATPEDVSKTIILATSHDIPFVVKCGGHSPSGASSAENGVVIDLGLMRQVSVKPEEQLVIADGGCLYSDVCKAAADYGLACVGGTTSHVGVGGLALSGGYGYLSGEYGLATDNIVGAQVVTAEGKILMVNDKEHADLFWGLRGAGNRLVAVTKFIFKAHRLSGDQVWGGMLQFSGQQVKAVIEALNVWYNQKDVKAAVELALGTVDDGQPGLTVHPFYNGSVSEAESSFAGLLALPSLKRDVSAMPFWKINTLCDGPLTGVHIEFDSANIKPPLCADHMQRLLTALASVDGWNAGVHILLVQPDGVMKQRATDMAFPWRDDHFDVGVNVAWQQPDVGPKATEWLHSVFQPLANAQGQQDRLYSNHSDFKGPAAMEFGANVGQVQALKTQWDPKDVFKSLL</sequence>
<dbReference type="Gene3D" id="3.30.465.10">
    <property type="match status" value="1"/>
</dbReference>
<dbReference type="InterPro" id="IPR006094">
    <property type="entry name" value="Oxid_FAD_bind_N"/>
</dbReference>
<dbReference type="OMA" id="VEDNNWI"/>
<evidence type="ECO:0000313" key="7">
    <source>
        <dbReference type="EMBL" id="SAL96344.1"/>
    </source>
</evidence>
<dbReference type="InterPro" id="IPR016166">
    <property type="entry name" value="FAD-bd_PCMH"/>
</dbReference>
<dbReference type="PANTHER" id="PTHR42973">
    <property type="entry name" value="BINDING OXIDOREDUCTASE, PUTATIVE (AFU_ORTHOLOGUE AFUA_1G17690)-RELATED"/>
    <property type="match status" value="1"/>
</dbReference>
<comment type="similarity">
    <text evidence="2">Belongs to the oxygen-dependent FAD-linked oxidoreductase family.</text>
</comment>
<dbReference type="Proteomes" id="UP000078561">
    <property type="component" value="Unassembled WGS sequence"/>
</dbReference>
<dbReference type="GO" id="GO:0071949">
    <property type="term" value="F:FAD binding"/>
    <property type="evidence" value="ECO:0007669"/>
    <property type="project" value="InterPro"/>
</dbReference>
<evidence type="ECO:0000259" key="6">
    <source>
        <dbReference type="PROSITE" id="PS51387"/>
    </source>
</evidence>
<dbReference type="Gene3D" id="3.30.43.10">
    <property type="entry name" value="Uridine Diphospho-n-acetylenolpyruvylglucosamine Reductase, domain 2"/>
    <property type="match status" value="1"/>
</dbReference>
<proteinExistence type="inferred from homology"/>
<evidence type="ECO:0000256" key="4">
    <source>
        <dbReference type="ARBA" id="ARBA00022827"/>
    </source>
</evidence>
<dbReference type="EMBL" id="LT550921">
    <property type="protein sequence ID" value="SAL96344.1"/>
    <property type="molecule type" value="Genomic_DNA"/>
</dbReference>
<dbReference type="InterPro" id="IPR050416">
    <property type="entry name" value="FAD-linked_Oxidoreductase"/>
</dbReference>
<dbReference type="PANTHER" id="PTHR42973:SF39">
    <property type="entry name" value="FAD-BINDING PCMH-TYPE DOMAIN-CONTAINING PROTEIN"/>
    <property type="match status" value="1"/>
</dbReference>
<keyword evidence="3" id="KW-0285">Flavoprotein</keyword>
<evidence type="ECO:0000256" key="5">
    <source>
        <dbReference type="ARBA" id="ARBA00023002"/>
    </source>
</evidence>
<evidence type="ECO:0000256" key="1">
    <source>
        <dbReference type="ARBA" id="ARBA00001974"/>
    </source>
</evidence>
<dbReference type="PROSITE" id="PS51387">
    <property type="entry name" value="FAD_PCMH"/>
    <property type="match status" value="1"/>
</dbReference>
<keyword evidence="8" id="KW-1185">Reference proteome</keyword>
<dbReference type="Gene3D" id="3.40.462.20">
    <property type="match status" value="1"/>
</dbReference>
<dbReference type="Pfam" id="PF01565">
    <property type="entry name" value="FAD_binding_4"/>
    <property type="match status" value="1"/>
</dbReference>